<evidence type="ECO:0000313" key="3">
    <source>
        <dbReference type="EMBL" id="POS74040.1"/>
    </source>
</evidence>
<comment type="caution">
    <text evidence="3">The sequence shown here is derived from an EMBL/GenBank/DDBJ whole genome shotgun (WGS) entry which is preliminary data.</text>
</comment>
<proteinExistence type="inferred from homology"/>
<feature type="transmembrane region" description="Helical" evidence="2">
    <location>
        <begin position="12"/>
        <end position="38"/>
    </location>
</feature>
<dbReference type="PANTHER" id="PTHR46830:SF2">
    <property type="entry name" value="ALPHA-1,4-N-ACETYLGLUCOSAMINYLTRANSFERASE"/>
    <property type="match status" value="1"/>
</dbReference>
<organism evidence="3 4">
    <name type="scientific">Diaporthe helianthi</name>
    <dbReference type="NCBI Taxonomy" id="158607"/>
    <lineage>
        <taxon>Eukaryota</taxon>
        <taxon>Fungi</taxon>
        <taxon>Dikarya</taxon>
        <taxon>Ascomycota</taxon>
        <taxon>Pezizomycotina</taxon>
        <taxon>Sordariomycetes</taxon>
        <taxon>Sordariomycetidae</taxon>
        <taxon>Diaporthales</taxon>
        <taxon>Diaporthaceae</taxon>
        <taxon>Diaporthe</taxon>
    </lineage>
</organism>
<dbReference type="OrthoDB" id="409543at2759"/>
<evidence type="ECO:0000256" key="1">
    <source>
        <dbReference type="ARBA" id="ARBA00009003"/>
    </source>
</evidence>
<evidence type="ECO:0000313" key="4">
    <source>
        <dbReference type="Proteomes" id="UP000094444"/>
    </source>
</evidence>
<dbReference type="InterPro" id="IPR029044">
    <property type="entry name" value="Nucleotide-diphossugar_trans"/>
</dbReference>
<accession>A0A2P5HUV2</accession>
<dbReference type="Proteomes" id="UP000094444">
    <property type="component" value="Unassembled WGS sequence"/>
</dbReference>
<keyword evidence="2" id="KW-0812">Transmembrane</keyword>
<dbReference type="GO" id="GO:1901135">
    <property type="term" value="P:carbohydrate derivative metabolic process"/>
    <property type="evidence" value="ECO:0007669"/>
    <property type="project" value="UniProtKB-ARBA"/>
</dbReference>
<comment type="similarity">
    <text evidence="1">Belongs to the glycosyltransferase 32 family.</text>
</comment>
<keyword evidence="4" id="KW-1185">Reference proteome</keyword>
<keyword evidence="2" id="KW-0472">Membrane</keyword>
<reference evidence="3" key="1">
    <citation type="submission" date="2017-09" db="EMBL/GenBank/DDBJ databases">
        <title>Polyketide synthases of a Diaporthe helianthi virulent isolate.</title>
        <authorList>
            <person name="Baroncelli R."/>
        </authorList>
    </citation>
    <scope>NUCLEOTIDE SEQUENCE [LARGE SCALE GENOMIC DNA]</scope>
    <source>
        <strain evidence="3">7/96</strain>
    </source>
</reference>
<dbReference type="AlphaFoldDB" id="A0A2P5HUV2"/>
<dbReference type="EMBL" id="MAVT02000692">
    <property type="protein sequence ID" value="POS74040.1"/>
    <property type="molecule type" value="Genomic_DNA"/>
</dbReference>
<evidence type="ECO:0008006" key="5">
    <source>
        <dbReference type="Google" id="ProtNLM"/>
    </source>
</evidence>
<gene>
    <name evidence="3" type="ORF">DHEL01_v207567</name>
</gene>
<dbReference type="STRING" id="158607.A0A2P5HUV2"/>
<dbReference type="PANTHER" id="PTHR46830">
    <property type="entry name" value="TRANSFERASE, PUTATIVE-RELATED"/>
    <property type="match status" value="1"/>
</dbReference>
<evidence type="ECO:0000256" key="2">
    <source>
        <dbReference type="SAM" id="Phobius"/>
    </source>
</evidence>
<protein>
    <recommendedName>
        <fullName evidence="5">Glycosyl transferase</fullName>
    </recommendedName>
</protein>
<dbReference type="Gene3D" id="3.90.550.20">
    <property type="match status" value="1"/>
</dbReference>
<dbReference type="SUPFAM" id="SSF53448">
    <property type="entry name" value="Nucleotide-diphospho-sugar transferases"/>
    <property type="match status" value="1"/>
</dbReference>
<dbReference type="InParanoid" id="A0A2P5HUV2"/>
<sequence>MVRLLPGHRPVGHLVLPVAAGFVLGSFFSFFTLTHHYFTPSNSLSRCHRYPNSGQRACIPPIVHFVQLKKDEYSSLHFSFESFLALYSAYLFIRPSVIYIHTDYTLKDITDAAHHGSSWTQKVLTAFPDVVRLNQVIAPAKANDLEIKRIEHRSDFVRLDQLTLHGGIYLDWDVLTLRSIDPLLESGFKAVLGRQSDATVMNGIILAARDSAVVRVMRRETPRRFTGEWVEHSVNLITEVAQALAAVPREVLIMDPGAYAPFTWTQESVNAALERHEDDAVAVRGLDSLVDRGLLVTGDPVAVWERRQVREKKGWAHDYNDAFFFHNYFNDVENPRGYNGVSVPYILARDSNYALAAWPIVVQGIMNGYIDEHDTSV</sequence>
<dbReference type="Pfam" id="PF04488">
    <property type="entry name" value="Gly_transf_sug"/>
    <property type="match status" value="1"/>
</dbReference>
<dbReference type="InterPro" id="IPR007577">
    <property type="entry name" value="GlycoTrfase_DXD_sugar-bd_CS"/>
</dbReference>
<name>A0A2P5HUV2_DIAHE</name>
<keyword evidence="2" id="KW-1133">Transmembrane helix</keyword>